<dbReference type="Pfam" id="PF00160">
    <property type="entry name" value="Pro_isomerase"/>
    <property type="match status" value="1"/>
</dbReference>
<dbReference type="Gene3D" id="2.40.100.10">
    <property type="entry name" value="Cyclophilin-like"/>
    <property type="match status" value="1"/>
</dbReference>
<dbReference type="GO" id="GO:0003755">
    <property type="term" value="F:peptidyl-prolyl cis-trans isomerase activity"/>
    <property type="evidence" value="ECO:0007669"/>
    <property type="project" value="UniProtKB-KW"/>
</dbReference>
<dbReference type="EMBL" id="CP032485">
    <property type="protein sequence ID" value="QDH24889.1"/>
    <property type="molecule type" value="Genomic_DNA"/>
</dbReference>
<protein>
    <recommendedName>
        <fullName evidence="1">peptidylprolyl isomerase</fullName>
        <ecNumber evidence="1">5.2.1.8</ecNumber>
    </recommendedName>
</protein>
<gene>
    <name evidence="6" type="ORF">D5366_06285</name>
</gene>
<feature type="signal peptide" evidence="4">
    <location>
        <begin position="1"/>
        <end position="22"/>
    </location>
</feature>
<reference evidence="6 7" key="1">
    <citation type="submission" date="2018-09" db="EMBL/GenBank/DDBJ databases">
        <title>The complete genome sequence of Neokomagataea tanensis NBRC 106556(T).</title>
        <authorList>
            <person name="Chua K.-O."/>
            <person name="See-Too W.-S."/>
            <person name="Hong K.-W."/>
            <person name="Yin W.-F."/>
            <person name="Chan K.-G."/>
        </authorList>
    </citation>
    <scope>NUCLEOTIDE SEQUENCE [LARGE SCALE GENOMIC DNA]</scope>
    <source>
        <strain evidence="7">AH13 \ NBRC 106556</strain>
    </source>
</reference>
<feature type="domain" description="PPIase cyclophilin-type" evidence="5">
    <location>
        <begin position="59"/>
        <end position="239"/>
    </location>
</feature>
<name>A0A4Y6V495_9PROT</name>
<dbReference type="InterPro" id="IPR029000">
    <property type="entry name" value="Cyclophilin-like_dom_sf"/>
</dbReference>
<feature type="chain" id="PRO_5021374919" description="peptidylprolyl isomerase" evidence="4">
    <location>
        <begin position="23"/>
        <end position="296"/>
    </location>
</feature>
<evidence type="ECO:0000256" key="4">
    <source>
        <dbReference type="SAM" id="SignalP"/>
    </source>
</evidence>
<evidence type="ECO:0000313" key="6">
    <source>
        <dbReference type="EMBL" id="QDH24889.1"/>
    </source>
</evidence>
<dbReference type="RefSeq" id="WP_141492735.1">
    <property type="nucleotide sequence ID" value="NZ_CP032485.1"/>
</dbReference>
<dbReference type="InterPro" id="IPR002130">
    <property type="entry name" value="Cyclophilin-type_PPIase_dom"/>
</dbReference>
<organism evidence="6 7">
    <name type="scientific">Neokomagataea tanensis</name>
    <dbReference type="NCBI Taxonomy" id="661191"/>
    <lineage>
        <taxon>Bacteria</taxon>
        <taxon>Pseudomonadati</taxon>
        <taxon>Pseudomonadota</taxon>
        <taxon>Alphaproteobacteria</taxon>
        <taxon>Acetobacterales</taxon>
        <taxon>Acetobacteraceae</taxon>
        <taxon>Neokomagataea</taxon>
    </lineage>
</organism>
<dbReference type="EC" id="5.2.1.8" evidence="1"/>
<keyword evidence="2" id="KW-0697">Rotamase</keyword>
<dbReference type="AlphaFoldDB" id="A0A4Y6V495"/>
<evidence type="ECO:0000259" key="5">
    <source>
        <dbReference type="PROSITE" id="PS50072"/>
    </source>
</evidence>
<dbReference type="KEGG" id="ntn:D5366_06285"/>
<dbReference type="Proteomes" id="UP000317214">
    <property type="component" value="Chromosome"/>
</dbReference>
<keyword evidence="7" id="KW-1185">Reference proteome</keyword>
<dbReference type="SUPFAM" id="SSF50891">
    <property type="entry name" value="Cyclophilin-like"/>
    <property type="match status" value="1"/>
</dbReference>
<evidence type="ECO:0000313" key="7">
    <source>
        <dbReference type="Proteomes" id="UP000317214"/>
    </source>
</evidence>
<dbReference type="PANTHER" id="PTHR43246">
    <property type="entry name" value="PEPTIDYL-PROLYL CIS-TRANS ISOMERASE CYP38, CHLOROPLASTIC"/>
    <property type="match status" value="1"/>
</dbReference>
<evidence type="ECO:0000256" key="3">
    <source>
        <dbReference type="ARBA" id="ARBA00023235"/>
    </source>
</evidence>
<proteinExistence type="predicted"/>
<keyword evidence="4" id="KW-0732">Signal</keyword>
<keyword evidence="3 6" id="KW-0413">Isomerase</keyword>
<dbReference type="PROSITE" id="PS50072">
    <property type="entry name" value="CSA_PPIASE_2"/>
    <property type="match status" value="1"/>
</dbReference>
<evidence type="ECO:0000256" key="2">
    <source>
        <dbReference type="ARBA" id="ARBA00023110"/>
    </source>
</evidence>
<sequence length="296" mass="32365">MQRKHLSLIAPLLFLTTVVAQAAAPPLTPTEIVAQAPASAWQTIPAENLLVMTLSDGRRINIELAPHFAPAHVSNVVRLAQNHAWDRGEIVRSQDNYVAQWKIRDEAAKAPKGFIDHPPAEYDIARANEPFRPLGFTDSYAPEVGFLDGWAVGSDNTHLWPAQCYGMIGVARDVPPDTGNGQELYVVNGEAPRQLDRNLAVIGRVVSGMEILSALPRGKGPLGFYTNPHENIRIQTVRLSADLPPAQQLHIQTLKTNTPTFDAYLAARAARTDPFFVYAAHGVALCNVPIPSREIP</sequence>
<accession>A0A4Y6V495</accession>
<dbReference type="InterPro" id="IPR044665">
    <property type="entry name" value="E_coli_cyclophilin_A-like"/>
</dbReference>
<evidence type="ECO:0000256" key="1">
    <source>
        <dbReference type="ARBA" id="ARBA00013194"/>
    </source>
</evidence>
<dbReference type="OrthoDB" id="9807797at2"/>